<gene>
    <name evidence="1" type="ORF">NCTC13294_01348</name>
</gene>
<dbReference type="InterPro" id="IPR035897">
    <property type="entry name" value="Toll_tir_struct_dom_sf"/>
</dbReference>
<keyword evidence="2" id="KW-1185">Reference proteome</keyword>
<reference evidence="1 2" key="1">
    <citation type="submission" date="2018-06" db="EMBL/GenBank/DDBJ databases">
        <authorList>
            <consortium name="Pathogen Informatics"/>
            <person name="Doyle S."/>
        </authorList>
    </citation>
    <scope>NUCLEOTIDE SEQUENCE [LARGE SCALE GENOMIC DNA]</scope>
    <source>
        <strain evidence="1 2">NCTC13294</strain>
    </source>
</reference>
<proteinExistence type="predicted"/>
<accession>A0A381E7X9</accession>
<organism evidence="1 2">
    <name type="scientific">Cardiobacterium valvarum</name>
    <dbReference type="NCBI Taxonomy" id="194702"/>
    <lineage>
        <taxon>Bacteria</taxon>
        <taxon>Pseudomonadati</taxon>
        <taxon>Pseudomonadota</taxon>
        <taxon>Gammaproteobacteria</taxon>
        <taxon>Cardiobacteriales</taxon>
        <taxon>Cardiobacteriaceae</taxon>
        <taxon>Cardiobacterium</taxon>
    </lineage>
</organism>
<evidence type="ECO:0008006" key="3">
    <source>
        <dbReference type="Google" id="ProtNLM"/>
    </source>
</evidence>
<dbReference type="OrthoDB" id="6971689at2"/>
<evidence type="ECO:0000313" key="1">
    <source>
        <dbReference type="EMBL" id="SUX22820.1"/>
    </source>
</evidence>
<dbReference type="Gene3D" id="3.40.50.10140">
    <property type="entry name" value="Toll/interleukin-1 receptor homology (TIR) domain"/>
    <property type="match status" value="1"/>
</dbReference>
<protein>
    <recommendedName>
        <fullName evidence="3">TIR domain-containing protein</fullName>
    </recommendedName>
</protein>
<dbReference type="EMBL" id="UFUW01000001">
    <property type="protein sequence ID" value="SUX22820.1"/>
    <property type="molecule type" value="Genomic_DNA"/>
</dbReference>
<sequence>MEYGFNLNEEDITSLLGNRVDYYFNIGSGQQNTQKEKIMESLENHVDLPRIINADKIIKEWFPQVPVDIFLSHSHEDEKLVVALSGWLKENFNLSGFVDSTVWKHIDELLPELVAEDNRNAVHKYIMLASSLAKTMNQCKGFFFIETPNSYKFQKSKGFTNSPWLYFEMTMSQIFLSKERFSLEERKDSRPSIEYSIYPENLVPLSLKALQSWKSFYSITMMRKCPSSVIEKLEKLYEEALSS</sequence>
<dbReference type="RefSeq" id="WP_115611633.1">
    <property type="nucleotide sequence ID" value="NZ_JBHLZC010000005.1"/>
</dbReference>
<evidence type="ECO:0000313" key="2">
    <source>
        <dbReference type="Proteomes" id="UP000254572"/>
    </source>
</evidence>
<dbReference type="Proteomes" id="UP000254572">
    <property type="component" value="Unassembled WGS sequence"/>
</dbReference>
<name>A0A381E7X9_9GAMM</name>
<dbReference type="AlphaFoldDB" id="A0A381E7X9"/>